<evidence type="ECO:0000313" key="2">
    <source>
        <dbReference type="EMBL" id="AUC21605.1"/>
    </source>
</evidence>
<evidence type="ECO:0000256" key="1">
    <source>
        <dbReference type="SAM" id="MobiDB-lite"/>
    </source>
</evidence>
<gene>
    <name evidence="2" type="ORF">BTO15_05585</name>
</gene>
<name>A0ABM6PXX2_9FLAO</name>
<evidence type="ECO:0000313" key="3">
    <source>
        <dbReference type="Proteomes" id="UP000232721"/>
    </source>
</evidence>
<proteinExistence type="predicted"/>
<dbReference type="Proteomes" id="UP000232721">
    <property type="component" value="Chromosome"/>
</dbReference>
<dbReference type="EMBL" id="CP019336">
    <property type="protein sequence ID" value="AUC21605.1"/>
    <property type="molecule type" value="Genomic_DNA"/>
</dbReference>
<feature type="region of interest" description="Disordered" evidence="1">
    <location>
        <begin position="237"/>
        <end position="260"/>
    </location>
</feature>
<dbReference type="RefSeq" id="WP_208890711.1">
    <property type="nucleotide sequence ID" value="NZ_CP019336.1"/>
</dbReference>
<reference evidence="2 3" key="1">
    <citation type="submission" date="2017-02" db="EMBL/GenBank/DDBJ databases">
        <title>Trade-off between light-utilization and light-protection in marine flavobacteria.</title>
        <authorList>
            <person name="Kumagai Y."/>
            <person name="Yoshizawa S."/>
            <person name="Kogure K."/>
            <person name="Iwasaki W."/>
        </authorList>
    </citation>
    <scope>NUCLEOTIDE SEQUENCE [LARGE SCALE GENOMIC DNA]</scope>
    <source>
        <strain evidence="2 3">KCTC 23670</strain>
    </source>
</reference>
<accession>A0ABM6PXX2</accession>
<organism evidence="2 3">
    <name type="scientific">Polaribacter sejongensis</name>
    <dbReference type="NCBI Taxonomy" id="985043"/>
    <lineage>
        <taxon>Bacteria</taxon>
        <taxon>Pseudomonadati</taxon>
        <taxon>Bacteroidota</taxon>
        <taxon>Flavobacteriia</taxon>
        <taxon>Flavobacteriales</taxon>
        <taxon>Flavobacteriaceae</taxon>
    </lineage>
</organism>
<keyword evidence="3" id="KW-1185">Reference proteome</keyword>
<protein>
    <recommendedName>
        <fullName evidence="4">DUF4230 domain-containing protein</fullName>
    </recommendedName>
</protein>
<evidence type="ECO:0008006" key="4">
    <source>
        <dbReference type="Google" id="ProtNLM"/>
    </source>
</evidence>
<sequence length="260" mass="30214">MKKITLLLFALGIFTAFGFTILQGGDNPIPGIDIIMKEDPSLVPIMNLSMDDTSLKELSALEDEERSIYLSKYLTPIFEKATNEKGLEKVILKGLLQNRCIECKSFETFTFKVPSNYKKNGYTVTFNIKFDTKWISVITDRENFEKPIANPHNFELIDTVNELESKLKPEEKKELVEKFKNEFYRIEGHLGKEYKTKEQVFNAYISILKNIPPPAILEERIKHNAIEDVMEILDRKKERVSPDKPMNEKETMLLKEKKKQ</sequence>